<sequence>MTVKNEPALKLYDYQKQWVNDTSRFAIAMFSRQCGKTFTSTLQIVLDCLRAEAQGKRARWVILSRGERQAREAMNEGVKVHLRAMSAGFKELDYDWDANIRALEVELPGGSKITALPANPDTARGFSASVLLDEFAFHQDSRAIWKALFPVISKPGLKLRVISTPNGKGNKFYELMTGKDDGWSRHVADIYQCVNDGLPRNIEELRKGAGDDDLWAQEFELKWLDEASSWLDFDLITSVEDEKAGVPEHYTGNPCFVGVDIATRNDLFVIWVIEQVGDVLWTREIIERKRISFAEQDLLLDGVFRRYRIIRICMDQTGMGEKPVEDAKRRYGEMVVEGVLFTAPNKLTLATQGKQAFQDRKIRIPAGNNALRADLHKLKKVTGATGQPRFVADSDSNGHADRTWAAFLAINAASQDRYEIEYQSLGYRDSYRSLNQYSGSSELETTDTGFGTVRGGNDFGGFI</sequence>
<dbReference type="RefSeq" id="WP_091123308.1">
    <property type="nucleotide sequence ID" value="NZ_FMBA01000022.1"/>
</dbReference>
<dbReference type="Pfam" id="PF03237">
    <property type="entry name" value="Terminase_6N"/>
    <property type="match status" value="1"/>
</dbReference>
<feature type="domain" description="Terminase large subunit gp17-like C-terminal" evidence="2">
    <location>
        <begin position="257"/>
        <end position="412"/>
    </location>
</feature>
<dbReference type="AlphaFoldDB" id="A0A1C4BM49"/>
<dbReference type="OrthoDB" id="5827905at2"/>
<keyword evidence="4" id="KW-1185">Reference proteome</keyword>
<dbReference type="InterPro" id="IPR035421">
    <property type="entry name" value="Terminase_6C"/>
</dbReference>
<name>A0A1C4BM49_9GAMM</name>
<dbReference type="Proteomes" id="UP000199698">
    <property type="component" value="Unassembled WGS sequence"/>
</dbReference>
<dbReference type="Gene3D" id="3.40.50.300">
    <property type="entry name" value="P-loop containing nucleotide triphosphate hydrolases"/>
    <property type="match status" value="1"/>
</dbReference>
<accession>A0A1C4BM49</accession>
<evidence type="ECO:0000259" key="2">
    <source>
        <dbReference type="Pfam" id="PF17289"/>
    </source>
</evidence>
<gene>
    <name evidence="3" type="ORF">GA0061080_102236</name>
</gene>
<reference evidence="4" key="1">
    <citation type="submission" date="2016-08" db="EMBL/GenBank/DDBJ databases">
        <authorList>
            <person name="Varghese N."/>
            <person name="Submissions Spin"/>
        </authorList>
    </citation>
    <scope>NUCLEOTIDE SEQUENCE [LARGE SCALE GENOMIC DNA]</scope>
    <source>
        <strain evidence="4">R-53144</strain>
    </source>
</reference>
<dbReference type="Gene3D" id="3.30.420.240">
    <property type="match status" value="1"/>
</dbReference>
<evidence type="ECO:0000313" key="3">
    <source>
        <dbReference type="EMBL" id="SCC07999.1"/>
    </source>
</evidence>
<evidence type="ECO:0000313" key="4">
    <source>
        <dbReference type="Proteomes" id="UP000199698"/>
    </source>
</evidence>
<keyword evidence="1" id="KW-1188">Viral release from host cell</keyword>
<proteinExistence type="predicted"/>
<dbReference type="InterPro" id="IPR027417">
    <property type="entry name" value="P-loop_NTPase"/>
</dbReference>
<protein>
    <submittedName>
        <fullName evidence="3">Mu-like prophage FluMu protein gp28</fullName>
    </submittedName>
</protein>
<dbReference type="Pfam" id="PF17289">
    <property type="entry name" value="Terminase_6C"/>
    <property type="match status" value="1"/>
</dbReference>
<organism evidence="3 4">
    <name type="scientific">Gilliamella intestini</name>
    <dbReference type="NCBI Taxonomy" id="1798183"/>
    <lineage>
        <taxon>Bacteria</taxon>
        <taxon>Pseudomonadati</taxon>
        <taxon>Pseudomonadota</taxon>
        <taxon>Gammaproteobacteria</taxon>
        <taxon>Orbales</taxon>
        <taxon>Orbaceae</taxon>
        <taxon>Gilliamella</taxon>
    </lineage>
</organism>
<dbReference type="EMBL" id="FMBA01000022">
    <property type="protein sequence ID" value="SCC07999.1"/>
    <property type="molecule type" value="Genomic_DNA"/>
</dbReference>
<evidence type="ECO:0000256" key="1">
    <source>
        <dbReference type="ARBA" id="ARBA00022612"/>
    </source>
</evidence>
<dbReference type="STRING" id="1798183.GA0061080_102236"/>